<dbReference type="PROSITE" id="PS50262">
    <property type="entry name" value="G_PROTEIN_RECEP_F1_2"/>
    <property type="match status" value="1"/>
</dbReference>
<evidence type="ECO:0000256" key="5">
    <source>
        <dbReference type="SAM" id="Phobius"/>
    </source>
</evidence>
<dbReference type="PANTHER" id="PTHR46641">
    <property type="entry name" value="FMRFAMIDE RECEPTOR-RELATED"/>
    <property type="match status" value="1"/>
</dbReference>
<dbReference type="AlphaFoldDB" id="R7VDI3"/>
<keyword evidence="3 5" id="KW-1133">Transmembrane helix</keyword>
<dbReference type="EMBL" id="AMQN01004270">
    <property type="status" value="NOT_ANNOTATED_CDS"/>
    <property type="molecule type" value="Genomic_DNA"/>
</dbReference>
<dbReference type="FunCoup" id="R7VDI3">
    <property type="interactions" value="20"/>
</dbReference>
<dbReference type="OMA" id="RTIFAHT"/>
<keyword evidence="2 5" id="KW-0812">Transmembrane</keyword>
<feature type="transmembrane region" description="Helical" evidence="5">
    <location>
        <begin position="229"/>
        <end position="255"/>
    </location>
</feature>
<dbReference type="EMBL" id="KB293048">
    <property type="protein sequence ID" value="ELU16627.1"/>
    <property type="molecule type" value="Genomic_DNA"/>
</dbReference>
<gene>
    <name evidence="7" type="ORF">CAPTEDRAFT_191931</name>
</gene>
<dbReference type="InterPro" id="IPR052954">
    <property type="entry name" value="GPCR-Ligand_Int"/>
</dbReference>
<comment type="subcellular location">
    <subcellularLocation>
        <location evidence="1">Membrane</location>
    </subcellularLocation>
</comment>
<feature type="transmembrane region" description="Helical" evidence="5">
    <location>
        <begin position="85"/>
        <end position="104"/>
    </location>
</feature>
<proteinExistence type="predicted"/>
<dbReference type="SUPFAM" id="SSF81321">
    <property type="entry name" value="Family A G protein-coupled receptor-like"/>
    <property type="match status" value="1"/>
</dbReference>
<feature type="domain" description="G-protein coupled receptors family 1 profile" evidence="6">
    <location>
        <begin position="57"/>
        <end position="342"/>
    </location>
</feature>
<evidence type="ECO:0000313" key="8">
    <source>
        <dbReference type="EnsemblMetazoa" id="CapteP191931"/>
    </source>
</evidence>
<dbReference type="PRINTS" id="PR00237">
    <property type="entry name" value="GPCRRHODOPSN"/>
</dbReference>
<feature type="transmembrane region" description="Helical" evidence="5">
    <location>
        <begin position="323"/>
        <end position="345"/>
    </location>
</feature>
<feature type="transmembrane region" description="Helical" evidence="5">
    <location>
        <begin position="165"/>
        <end position="186"/>
    </location>
</feature>
<dbReference type="PANTHER" id="PTHR46641:SF2">
    <property type="entry name" value="FMRFAMIDE RECEPTOR"/>
    <property type="match status" value="1"/>
</dbReference>
<dbReference type="CDD" id="cd14978">
    <property type="entry name" value="7tmA_FMRFamide_R-like"/>
    <property type="match status" value="1"/>
</dbReference>
<keyword evidence="9" id="KW-1185">Reference proteome</keyword>
<accession>R7VDI3</accession>
<evidence type="ECO:0000256" key="1">
    <source>
        <dbReference type="ARBA" id="ARBA00004370"/>
    </source>
</evidence>
<evidence type="ECO:0000313" key="9">
    <source>
        <dbReference type="Proteomes" id="UP000014760"/>
    </source>
</evidence>
<reference evidence="8" key="3">
    <citation type="submission" date="2015-06" db="UniProtKB">
        <authorList>
            <consortium name="EnsemblMetazoa"/>
        </authorList>
    </citation>
    <scope>IDENTIFICATION</scope>
</reference>
<evidence type="ECO:0000313" key="7">
    <source>
        <dbReference type="EMBL" id="ELU16627.1"/>
    </source>
</evidence>
<reference evidence="9" key="1">
    <citation type="submission" date="2012-12" db="EMBL/GenBank/DDBJ databases">
        <authorList>
            <person name="Hellsten U."/>
            <person name="Grimwood J."/>
            <person name="Chapman J.A."/>
            <person name="Shapiro H."/>
            <person name="Aerts A."/>
            <person name="Otillar R.P."/>
            <person name="Terry A.Y."/>
            <person name="Boore J.L."/>
            <person name="Simakov O."/>
            <person name="Marletaz F."/>
            <person name="Cho S.-J."/>
            <person name="Edsinger-Gonzales E."/>
            <person name="Havlak P."/>
            <person name="Kuo D.-H."/>
            <person name="Larsson T."/>
            <person name="Lv J."/>
            <person name="Arendt D."/>
            <person name="Savage R."/>
            <person name="Osoegawa K."/>
            <person name="de Jong P."/>
            <person name="Lindberg D.R."/>
            <person name="Seaver E.C."/>
            <person name="Weisblat D.A."/>
            <person name="Putnam N.H."/>
            <person name="Grigoriev I.V."/>
            <person name="Rokhsar D.S."/>
        </authorList>
    </citation>
    <scope>NUCLEOTIDE SEQUENCE</scope>
    <source>
        <strain evidence="9">I ESC-2004</strain>
    </source>
</reference>
<dbReference type="InterPro" id="IPR017452">
    <property type="entry name" value="GPCR_Rhodpsn_7TM"/>
</dbReference>
<protein>
    <recommendedName>
        <fullName evidence="6">G-protein coupled receptors family 1 profile domain-containing protein</fullName>
    </recommendedName>
</protein>
<dbReference type="InterPro" id="IPR019427">
    <property type="entry name" value="7TM_GPCR_serpentine_rcpt_Srw"/>
</dbReference>
<dbReference type="InterPro" id="IPR000276">
    <property type="entry name" value="GPCR_Rhodpsn"/>
</dbReference>
<dbReference type="GO" id="GO:0008528">
    <property type="term" value="F:G protein-coupled peptide receptor activity"/>
    <property type="evidence" value="ECO:0007669"/>
    <property type="project" value="InterPro"/>
</dbReference>
<evidence type="ECO:0000256" key="3">
    <source>
        <dbReference type="ARBA" id="ARBA00022989"/>
    </source>
</evidence>
<feature type="transmembrane region" description="Helical" evidence="5">
    <location>
        <begin position="124"/>
        <end position="145"/>
    </location>
</feature>
<sequence>MDCEVYVVPNYTHYVVEDAGEHEEHEENSVLIETLTRYERFLMTRIVVAVCCFGVLGNVLNLVALTRRSLVSRMGKMEKSATAGLVGLALSDFLFCIINFPNAFVDPDAIQWLSLSFDAFYRVYGTSVSNIFVVSSTWLTVVMAISRYIAICYPIHARMIVDMKFAAGSMVAVFIGAIMLNLPRFWHYKLKCWQLSPDQQSMYPYSKPIWYDLQVGDLGRTSAGWRAYIIVYFILAVLIPLLTLAFCNVYLVRALHQSARMHSQMRRRDQDSGDTTRVVTLTLTVIVVANILLVAPCEIFTFIDQIVKRDIVDIKTHTIYNFVVSILNVLQVISFSFNFVLYILINAHFRRTIKELFSCRKSPNSHNSHASYDSVTQQTTVLPLTCMSNGKNNEA</sequence>
<evidence type="ECO:0000259" key="6">
    <source>
        <dbReference type="PROSITE" id="PS50262"/>
    </source>
</evidence>
<dbReference type="Pfam" id="PF10324">
    <property type="entry name" value="7TM_GPCR_Srw"/>
    <property type="match status" value="1"/>
</dbReference>
<reference evidence="7 9" key="2">
    <citation type="journal article" date="2013" name="Nature">
        <title>Insights into bilaterian evolution from three spiralian genomes.</title>
        <authorList>
            <person name="Simakov O."/>
            <person name="Marletaz F."/>
            <person name="Cho S.J."/>
            <person name="Edsinger-Gonzales E."/>
            <person name="Havlak P."/>
            <person name="Hellsten U."/>
            <person name="Kuo D.H."/>
            <person name="Larsson T."/>
            <person name="Lv J."/>
            <person name="Arendt D."/>
            <person name="Savage R."/>
            <person name="Osoegawa K."/>
            <person name="de Jong P."/>
            <person name="Grimwood J."/>
            <person name="Chapman J.A."/>
            <person name="Shapiro H."/>
            <person name="Aerts A."/>
            <person name="Otillar R.P."/>
            <person name="Terry A.Y."/>
            <person name="Boore J.L."/>
            <person name="Grigoriev I.V."/>
            <person name="Lindberg D.R."/>
            <person name="Seaver E.C."/>
            <person name="Weisblat D.A."/>
            <person name="Putnam N.H."/>
            <person name="Rokhsar D.S."/>
        </authorList>
    </citation>
    <scope>NUCLEOTIDE SEQUENCE</scope>
    <source>
        <strain evidence="7 9">I ESC-2004</strain>
    </source>
</reference>
<feature type="transmembrane region" description="Helical" evidence="5">
    <location>
        <begin position="42"/>
        <end position="64"/>
    </location>
</feature>
<dbReference type="STRING" id="283909.R7VDI3"/>
<evidence type="ECO:0000256" key="4">
    <source>
        <dbReference type="ARBA" id="ARBA00023136"/>
    </source>
</evidence>
<dbReference type="EnsemblMetazoa" id="CapteT191931">
    <property type="protein sequence ID" value="CapteP191931"/>
    <property type="gene ID" value="CapteG191931"/>
</dbReference>
<dbReference type="OrthoDB" id="5969463at2759"/>
<evidence type="ECO:0000256" key="2">
    <source>
        <dbReference type="ARBA" id="ARBA00022692"/>
    </source>
</evidence>
<dbReference type="Proteomes" id="UP000014760">
    <property type="component" value="Unassembled WGS sequence"/>
</dbReference>
<name>R7VDI3_CAPTE</name>
<dbReference type="Gene3D" id="1.20.1070.10">
    <property type="entry name" value="Rhodopsin 7-helix transmembrane proteins"/>
    <property type="match status" value="1"/>
</dbReference>
<dbReference type="HOGENOM" id="CLU_009579_24_7_1"/>
<feature type="transmembrane region" description="Helical" evidence="5">
    <location>
        <begin position="276"/>
        <end position="303"/>
    </location>
</feature>
<keyword evidence="4 5" id="KW-0472">Membrane</keyword>
<dbReference type="GO" id="GO:0016020">
    <property type="term" value="C:membrane"/>
    <property type="evidence" value="ECO:0007669"/>
    <property type="project" value="UniProtKB-SubCell"/>
</dbReference>
<organism evidence="7">
    <name type="scientific">Capitella teleta</name>
    <name type="common">Polychaete worm</name>
    <dbReference type="NCBI Taxonomy" id="283909"/>
    <lineage>
        <taxon>Eukaryota</taxon>
        <taxon>Metazoa</taxon>
        <taxon>Spiralia</taxon>
        <taxon>Lophotrochozoa</taxon>
        <taxon>Annelida</taxon>
        <taxon>Polychaeta</taxon>
        <taxon>Sedentaria</taxon>
        <taxon>Scolecida</taxon>
        <taxon>Capitellidae</taxon>
        <taxon>Capitella</taxon>
    </lineage>
</organism>